<evidence type="ECO:0000256" key="5">
    <source>
        <dbReference type="ARBA" id="ARBA00022989"/>
    </source>
</evidence>
<name>A0A3B4B6A2_9GOBI</name>
<dbReference type="AlphaFoldDB" id="A0A3B4B6A2"/>
<dbReference type="PANTHER" id="PTHR24028">
    <property type="entry name" value="CADHERIN-87A"/>
    <property type="match status" value="1"/>
</dbReference>
<dbReference type="PROSITE" id="PS00232">
    <property type="entry name" value="CADHERIN_1"/>
    <property type="match status" value="1"/>
</dbReference>
<feature type="domain" description="Cadherin" evidence="10">
    <location>
        <begin position="157"/>
        <end position="264"/>
    </location>
</feature>
<protein>
    <recommendedName>
        <fullName evidence="10">Cadherin domain-containing protein</fullName>
    </recommendedName>
</protein>
<evidence type="ECO:0000256" key="9">
    <source>
        <dbReference type="SAM" id="SignalP"/>
    </source>
</evidence>
<comment type="subcellular location">
    <subcellularLocation>
        <location evidence="1">Membrane</location>
        <topology evidence="1">Single-pass membrane protein</topology>
    </subcellularLocation>
</comment>
<sequence length="754" mass="85061">MTKWTGYWMVSHKTMLLALFLFFLLHLSLCHGNKDVSPMKFTHLLYNTTIFENPAPRTYIETPIKMGIELINPLWNIKFNIVSGDDEEFFQAEALKVGDFAFLRIKTRVSFSASINREVQDMYALTVEATESTFDLKTKTKVTVQVLDTNDLKPLFYPASYHVVISEDSPLQRSVATVSATDADLGSNAEFYYLFTTHSHPFTVDPFTGTVSLSKKLNHTRNEKYDLTVLAEDRTKKISGIQKFGNMARVVVNVQKTNKTHPVITPTPKPAISSDGKVTINVHVEPGIKPVQSLHITEGDVDKFFDIIPLGVQGSDFQIISTKKICWSQIPHGLNLSLQANDNSFPSLLSPIMQVYIPPVHYMPLTFLEDTYIVALSEFSPPKTHVVKLSIMPESYNVTYSIKANPDSTKFKINSKNGMIITKDYFDFETKRWYEFDAIVNNGEAKTHIVVEIIDENDNTPQFMKNLYQVTLDENSPVGSSILKVGATDKDLGKNALVTYSIANSNPVPFAIDPFTGIISTSEHLDYELMKRQYHLRIWASDSGSPFSQVSECPVTITLNNINDNVPLFERIDCNTTIPIDLPIGHTIVQLSAIDLDELEELKYVIESGNEHDMFTTDSLGVIKLNKPIPPYSNAFNLKIIATDGKHKSEASIVRITVTNTGDEPTFHCQETGIFQQVTDKLIKSIKPILTNQEEEAFSDKYITNRYSPKFNLSIPGSIELVEDYPLNTTIVQLKANFFLKSDFLNDTVRLDWY</sequence>
<dbReference type="Gene3D" id="2.60.40.60">
    <property type="entry name" value="Cadherins"/>
    <property type="match status" value="5"/>
</dbReference>
<dbReference type="PANTHER" id="PTHR24028:SF330">
    <property type="entry name" value="CADHERIN DOMAIN-CONTAINING PROTEIN"/>
    <property type="match status" value="1"/>
</dbReference>
<dbReference type="InterPro" id="IPR015919">
    <property type="entry name" value="Cadherin-like_sf"/>
</dbReference>
<feature type="signal peptide" evidence="9">
    <location>
        <begin position="1"/>
        <end position="30"/>
    </location>
</feature>
<keyword evidence="6" id="KW-0472">Membrane</keyword>
<keyword evidence="9" id="KW-0732">Signal</keyword>
<keyword evidence="4 8" id="KW-0106">Calcium</keyword>
<dbReference type="Proteomes" id="UP000261520">
    <property type="component" value="Unplaced"/>
</dbReference>
<dbReference type="InterPro" id="IPR002126">
    <property type="entry name" value="Cadherin-like_dom"/>
</dbReference>
<feature type="domain" description="Cadherin" evidence="10">
    <location>
        <begin position="368"/>
        <end position="463"/>
    </location>
</feature>
<dbReference type="Pfam" id="PF00028">
    <property type="entry name" value="Cadherin"/>
    <property type="match status" value="2"/>
</dbReference>
<evidence type="ECO:0000256" key="7">
    <source>
        <dbReference type="ARBA" id="ARBA00023180"/>
    </source>
</evidence>
<proteinExistence type="predicted"/>
<evidence type="ECO:0000313" key="11">
    <source>
        <dbReference type="Ensembl" id="ENSPMGP00000024079.1"/>
    </source>
</evidence>
<dbReference type="Ensembl" id="ENSPMGT00000025656.1">
    <property type="protein sequence ID" value="ENSPMGP00000024079.1"/>
    <property type="gene ID" value="ENSPMGG00000019474.1"/>
</dbReference>
<evidence type="ECO:0000256" key="6">
    <source>
        <dbReference type="ARBA" id="ARBA00023136"/>
    </source>
</evidence>
<keyword evidence="5" id="KW-1133">Transmembrane helix</keyword>
<dbReference type="SUPFAM" id="SSF49313">
    <property type="entry name" value="Cadherin-like"/>
    <property type="match status" value="5"/>
</dbReference>
<dbReference type="InterPro" id="IPR020894">
    <property type="entry name" value="Cadherin_CS"/>
</dbReference>
<keyword evidence="12" id="KW-1185">Reference proteome</keyword>
<accession>A0A3B4B6A2</accession>
<dbReference type="GO" id="GO:0005886">
    <property type="term" value="C:plasma membrane"/>
    <property type="evidence" value="ECO:0007669"/>
    <property type="project" value="InterPro"/>
</dbReference>
<evidence type="ECO:0000256" key="2">
    <source>
        <dbReference type="ARBA" id="ARBA00022692"/>
    </source>
</evidence>
<keyword evidence="7" id="KW-0325">Glycoprotein</keyword>
<evidence type="ECO:0000313" key="12">
    <source>
        <dbReference type="Proteomes" id="UP000261520"/>
    </source>
</evidence>
<evidence type="ECO:0000256" key="8">
    <source>
        <dbReference type="PROSITE-ProRule" id="PRU00043"/>
    </source>
</evidence>
<feature type="domain" description="Cadherin" evidence="10">
    <location>
        <begin position="577"/>
        <end position="667"/>
    </location>
</feature>
<evidence type="ECO:0000256" key="3">
    <source>
        <dbReference type="ARBA" id="ARBA00022737"/>
    </source>
</evidence>
<dbReference type="STRING" id="409849.ENSPMGP00000024079"/>
<dbReference type="GO" id="GO:0007156">
    <property type="term" value="P:homophilic cell adhesion via plasma membrane adhesion molecules"/>
    <property type="evidence" value="ECO:0007669"/>
    <property type="project" value="InterPro"/>
</dbReference>
<dbReference type="GO" id="GO:0009653">
    <property type="term" value="P:anatomical structure morphogenesis"/>
    <property type="evidence" value="ECO:0007669"/>
    <property type="project" value="UniProtKB-ARBA"/>
</dbReference>
<dbReference type="PROSITE" id="PS50268">
    <property type="entry name" value="CADHERIN_2"/>
    <property type="match status" value="5"/>
</dbReference>
<dbReference type="CDD" id="cd11304">
    <property type="entry name" value="Cadherin_repeat"/>
    <property type="match status" value="5"/>
</dbReference>
<feature type="domain" description="Cadherin" evidence="10">
    <location>
        <begin position="464"/>
        <end position="569"/>
    </location>
</feature>
<reference evidence="11" key="2">
    <citation type="submission" date="2025-09" db="UniProtKB">
        <authorList>
            <consortium name="Ensembl"/>
        </authorList>
    </citation>
    <scope>IDENTIFICATION</scope>
</reference>
<organism evidence="11 12">
    <name type="scientific">Periophthalmus magnuspinnatus</name>
    <dbReference type="NCBI Taxonomy" id="409849"/>
    <lineage>
        <taxon>Eukaryota</taxon>
        <taxon>Metazoa</taxon>
        <taxon>Chordata</taxon>
        <taxon>Craniata</taxon>
        <taxon>Vertebrata</taxon>
        <taxon>Euteleostomi</taxon>
        <taxon>Actinopterygii</taxon>
        <taxon>Neopterygii</taxon>
        <taxon>Teleostei</taxon>
        <taxon>Neoteleostei</taxon>
        <taxon>Acanthomorphata</taxon>
        <taxon>Gobiaria</taxon>
        <taxon>Gobiiformes</taxon>
        <taxon>Gobioidei</taxon>
        <taxon>Gobiidae</taxon>
        <taxon>Oxudercinae</taxon>
        <taxon>Periophthalmus</taxon>
    </lineage>
</organism>
<evidence type="ECO:0000259" key="10">
    <source>
        <dbReference type="PROSITE" id="PS50268"/>
    </source>
</evidence>
<reference evidence="11" key="1">
    <citation type="submission" date="2025-08" db="UniProtKB">
        <authorList>
            <consortium name="Ensembl"/>
        </authorList>
    </citation>
    <scope>IDENTIFICATION</scope>
</reference>
<dbReference type="InterPro" id="IPR050174">
    <property type="entry name" value="Protocadherin/Cadherin-CA"/>
</dbReference>
<dbReference type="SMART" id="SM00112">
    <property type="entry name" value="CA"/>
    <property type="match status" value="5"/>
</dbReference>
<dbReference type="GO" id="GO:0005509">
    <property type="term" value="F:calcium ion binding"/>
    <property type="evidence" value="ECO:0007669"/>
    <property type="project" value="UniProtKB-UniRule"/>
</dbReference>
<feature type="domain" description="Cadherin" evidence="10">
    <location>
        <begin position="42"/>
        <end position="156"/>
    </location>
</feature>
<feature type="chain" id="PRO_5046964019" description="Cadherin domain-containing protein" evidence="9">
    <location>
        <begin position="31"/>
        <end position="754"/>
    </location>
</feature>
<evidence type="ECO:0000256" key="4">
    <source>
        <dbReference type="ARBA" id="ARBA00022837"/>
    </source>
</evidence>
<keyword evidence="3" id="KW-0677">Repeat</keyword>
<dbReference type="PRINTS" id="PR00205">
    <property type="entry name" value="CADHERIN"/>
</dbReference>
<keyword evidence="2" id="KW-0812">Transmembrane</keyword>
<evidence type="ECO:0000256" key="1">
    <source>
        <dbReference type="ARBA" id="ARBA00004167"/>
    </source>
</evidence>